<gene>
    <name evidence="3" type="ORF">APTSU1_001183000</name>
</gene>
<keyword evidence="2" id="KW-0812">Transmembrane</keyword>
<evidence type="ECO:0000313" key="3">
    <source>
        <dbReference type="EMBL" id="GAB1296595.1"/>
    </source>
</evidence>
<feature type="region of interest" description="Disordered" evidence="1">
    <location>
        <begin position="250"/>
        <end position="270"/>
    </location>
</feature>
<keyword evidence="3" id="KW-0648">Protein biosynthesis</keyword>
<proteinExistence type="predicted"/>
<dbReference type="Pfam" id="PF15829">
    <property type="entry name" value="DUF4711"/>
    <property type="match status" value="1"/>
</dbReference>
<feature type="region of interest" description="Disordered" evidence="1">
    <location>
        <begin position="156"/>
        <end position="193"/>
    </location>
</feature>
<keyword evidence="2" id="KW-0472">Membrane</keyword>
<sequence>MDTILVFILMIASYDSNKNDLRKSSCQVEQLPSFFPEDVRSNKDLVIRVPLEIHTDIKETPFIRNQTIATLRCLGSGRSVTAHLVYSERMPKVKYILKNPLAITDLPRNRTASPSCHLRPTSQFQNGSLLTAFLPGISQCTVYAVKDGSASLDMVPITTSSTTPRSKGEEATSTGAFPAPLPQGGSSGQPGLQNIGMSLEMRQKWSLVIKALIAATLLLTGAAVIVFVIFEVPCPVNAYEPRGCASANGCGEGKGRKKTSSLGQPSPSWTLSPRRETGFLCVALDVLELIQTQRSACLCLLSADIKGVCHHHPVRHGVPNSSDSKRTTGITVIHQTYF</sequence>
<dbReference type="GO" id="GO:0003743">
    <property type="term" value="F:translation initiation factor activity"/>
    <property type="evidence" value="ECO:0007669"/>
    <property type="project" value="UniProtKB-KW"/>
</dbReference>
<evidence type="ECO:0000313" key="4">
    <source>
        <dbReference type="Proteomes" id="UP001623349"/>
    </source>
</evidence>
<feature type="compositionally biased region" description="Polar residues" evidence="1">
    <location>
        <begin position="260"/>
        <end position="270"/>
    </location>
</feature>
<dbReference type="Proteomes" id="UP001623349">
    <property type="component" value="Unassembled WGS sequence"/>
</dbReference>
<keyword evidence="2" id="KW-1133">Transmembrane helix</keyword>
<reference evidence="3 4" key="1">
    <citation type="submission" date="2024-08" db="EMBL/GenBank/DDBJ databases">
        <title>The draft genome of Apodemus speciosus.</title>
        <authorList>
            <person name="Nabeshima K."/>
            <person name="Suzuki S."/>
            <person name="Onuma M."/>
        </authorList>
    </citation>
    <scope>NUCLEOTIDE SEQUENCE [LARGE SCALE GENOMIC DNA]</scope>
    <source>
        <strain evidence="3">IB14-021</strain>
    </source>
</reference>
<dbReference type="EMBL" id="BAAFST010000011">
    <property type="protein sequence ID" value="GAB1296595.1"/>
    <property type="molecule type" value="Genomic_DNA"/>
</dbReference>
<dbReference type="PANTHER" id="PTHR36870:SF1">
    <property type="entry name" value="CHROMOSOME 17 C17ORF78 HOMOLOG"/>
    <property type="match status" value="1"/>
</dbReference>
<organism evidence="3 4">
    <name type="scientific">Apodemus speciosus</name>
    <name type="common">Large Japanese field mouse</name>
    <dbReference type="NCBI Taxonomy" id="105296"/>
    <lineage>
        <taxon>Eukaryota</taxon>
        <taxon>Metazoa</taxon>
        <taxon>Chordata</taxon>
        <taxon>Craniata</taxon>
        <taxon>Vertebrata</taxon>
        <taxon>Euteleostomi</taxon>
        <taxon>Mammalia</taxon>
        <taxon>Eutheria</taxon>
        <taxon>Euarchontoglires</taxon>
        <taxon>Glires</taxon>
        <taxon>Rodentia</taxon>
        <taxon>Myomorpha</taxon>
        <taxon>Muroidea</taxon>
        <taxon>Muridae</taxon>
        <taxon>Murinae</taxon>
        <taxon>Apodemus</taxon>
    </lineage>
</organism>
<dbReference type="PANTHER" id="PTHR36870">
    <property type="entry name" value="C17ORF78 ISOFORM 2"/>
    <property type="match status" value="1"/>
</dbReference>
<evidence type="ECO:0000256" key="1">
    <source>
        <dbReference type="SAM" id="MobiDB-lite"/>
    </source>
</evidence>
<protein>
    <submittedName>
        <fullName evidence="3">Eukaryotic translation initiation factor 4E type 1B</fullName>
    </submittedName>
</protein>
<name>A0ABQ0FBF2_APOSI</name>
<accession>A0ABQ0FBF2</accession>
<evidence type="ECO:0000256" key="2">
    <source>
        <dbReference type="SAM" id="Phobius"/>
    </source>
</evidence>
<comment type="caution">
    <text evidence="3">The sequence shown here is derived from an EMBL/GenBank/DDBJ whole genome shotgun (WGS) entry which is preliminary data.</text>
</comment>
<feature type="compositionally biased region" description="Polar residues" evidence="1">
    <location>
        <begin position="157"/>
        <end position="175"/>
    </location>
</feature>
<feature type="transmembrane region" description="Helical" evidence="2">
    <location>
        <begin position="207"/>
        <end position="230"/>
    </location>
</feature>
<dbReference type="InterPro" id="IPR031668">
    <property type="entry name" value="DUF4711"/>
</dbReference>
<keyword evidence="4" id="KW-1185">Reference proteome</keyword>
<keyword evidence="3" id="KW-0396">Initiation factor</keyword>